<dbReference type="PANTHER" id="PTHR40623">
    <property type="entry name" value="INTEGRAL MEMBRANE PROTEIN"/>
    <property type="match status" value="1"/>
</dbReference>
<proteinExistence type="predicted"/>
<reference evidence="3" key="1">
    <citation type="journal article" date="2020" name="Stud. Mycol.">
        <title>101 Dothideomycetes genomes: a test case for predicting lifestyles and emergence of pathogens.</title>
        <authorList>
            <person name="Haridas S."/>
            <person name="Albert R."/>
            <person name="Binder M."/>
            <person name="Bloem J."/>
            <person name="Labutti K."/>
            <person name="Salamov A."/>
            <person name="Andreopoulos B."/>
            <person name="Baker S."/>
            <person name="Barry K."/>
            <person name="Bills G."/>
            <person name="Bluhm B."/>
            <person name="Cannon C."/>
            <person name="Castanera R."/>
            <person name="Culley D."/>
            <person name="Daum C."/>
            <person name="Ezra D."/>
            <person name="Gonzalez J."/>
            <person name="Henrissat B."/>
            <person name="Kuo A."/>
            <person name="Liang C."/>
            <person name="Lipzen A."/>
            <person name="Lutzoni F."/>
            <person name="Magnuson J."/>
            <person name="Mondo S."/>
            <person name="Nolan M."/>
            <person name="Ohm R."/>
            <person name="Pangilinan J."/>
            <person name="Park H.-J."/>
            <person name="Ramirez L."/>
            <person name="Alfaro M."/>
            <person name="Sun H."/>
            <person name="Tritt A."/>
            <person name="Yoshinaga Y."/>
            <person name="Zwiers L.-H."/>
            <person name="Turgeon B."/>
            <person name="Goodwin S."/>
            <person name="Spatafora J."/>
            <person name="Crous P."/>
            <person name="Grigoriev I."/>
        </authorList>
    </citation>
    <scope>NUCLEOTIDE SEQUENCE</scope>
    <source>
        <strain evidence="3">CBS 119687</strain>
    </source>
</reference>
<accession>A0A6A6A6P7</accession>
<protein>
    <submittedName>
        <fullName evidence="3">Uncharacterized protein</fullName>
    </submittedName>
</protein>
<gene>
    <name evidence="3" type="ORF">P153DRAFT_298129</name>
</gene>
<feature type="compositionally biased region" description="Polar residues" evidence="1">
    <location>
        <begin position="231"/>
        <end position="248"/>
    </location>
</feature>
<feature type="compositionally biased region" description="Polar residues" evidence="1">
    <location>
        <begin position="198"/>
        <end position="210"/>
    </location>
</feature>
<feature type="compositionally biased region" description="Basic and acidic residues" evidence="1">
    <location>
        <begin position="135"/>
        <end position="147"/>
    </location>
</feature>
<dbReference type="Proteomes" id="UP000799771">
    <property type="component" value="Unassembled WGS sequence"/>
</dbReference>
<dbReference type="RefSeq" id="XP_033520683.1">
    <property type="nucleotide sequence ID" value="XM_033664203.1"/>
</dbReference>
<name>A0A6A6A6P7_9PLEO</name>
<dbReference type="AlphaFoldDB" id="A0A6A6A6P7"/>
<feature type="compositionally biased region" description="Polar residues" evidence="1">
    <location>
        <begin position="270"/>
        <end position="281"/>
    </location>
</feature>
<evidence type="ECO:0000313" key="4">
    <source>
        <dbReference type="Proteomes" id="UP000799771"/>
    </source>
</evidence>
<keyword evidence="4" id="KW-1185">Reference proteome</keyword>
<feature type="transmembrane region" description="Helical" evidence="2">
    <location>
        <begin position="12"/>
        <end position="35"/>
    </location>
</feature>
<evidence type="ECO:0000256" key="2">
    <source>
        <dbReference type="SAM" id="Phobius"/>
    </source>
</evidence>
<evidence type="ECO:0000256" key="1">
    <source>
        <dbReference type="SAM" id="MobiDB-lite"/>
    </source>
</evidence>
<sequence length="281" mass="30107">MSSWFGNLQLAYKFTIVFVGLLVLTILAGFIKVLYNRHRMAGFVKQEQLEAGQKEDTVELTQREKDEGDLFGIRAIEAGFYAGVAQSAPPSRAGSVMDLSMASSQTLTNGASSPFIKNSMANNSALSLQMGSTNRDSDTLGDNESRRPSPPAIKLRPSEAELSGRHNHNGAVDMTLNVPPSPGYRGFSGSDDGESDGFTSPRSMSPNGNPSHYAPVPAGALQVSYHDADSNARSQTGSFNTLSPLGSPSNPPETRLPTIPGTALRKESRSPSPQDYSQVRR</sequence>
<dbReference type="OrthoDB" id="5361354at2759"/>
<dbReference type="PANTHER" id="PTHR40623:SF1">
    <property type="match status" value="1"/>
</dbReference>
<organism evidence="3 4">
    <name type="scientific">Dothidotthia symphoricarpi CBS 119687</name>
    <dbReference type="NCBI Taxonomy" id="1392245"/>
    <lineage>
        <taxon>Eukaryota</taxon>
        <taxon>Fungi</taxon>
        <taxon>Dikarya</taxon>
        <taxon>Ascomycota</taxon>
        <taxon>Pezizomycotina</taxon>
        <taxon>Dothideomycetes</taxon>
        <taxon>Pleosporomycetidae</taxon>
        <taxon>Pleosporales</taxon>
        <taxon>Dothidotthiaceae</taxon>
        <taxon>Dothidotthia</taxon>
    </lineage>
</organism>
<keyword evidence="2" id="KW-0812">Transmembrane</keyword>
<keyword evidence="2" id="KW-0472">Membrane</keyword>
<dbReference type="GeneID" id="54404635"/>
<dbReference type="EMBL" id="ML977514">
    <property type="protein sequence ID" value="KAF2126291.1"/>
    <property type="molecule type" value="Genomic_DNA"/>
</dbReference>
<keyword evidence="2" id="KW-1133">Transmembrane helix</keyword>
<feature type="region of interest" description="Disordered" evidence="1">
    <location>
        <begin position="129"/>
        <end position="281"/>
    </location>
</feature>
<evidence type="ECO:0000313" key="3">
    <source>
        <dbReference type="EMBL" id="KAF2126291.1"/>
    </source>
</evidence>